<sequence>MLRQPGVHLQAIMTAQIIGNEKNVASGVVRFDHFEQFDVIGGVARGGTPRELFRLIDSLSLPCYISTNITW</sequence>
<evidence type="ECO:0000313" key="1">
    <source>
        <dbReference type="EMBL" id="GHO60740.1"/>
    </source>
</evidence>
<dbReference type="EMBL" id="BNJG01000006">
    <property type="protein sequence ID" value="GHO60740.1"/>
    <property type="molecule type" value="Genomic_DNA"/>
</dbReference>
<keyword evidence="2" id="KW-1185">Reference proteome</keyword>
<evidence type="ECO:0000313" key="2">
    <source>
        <dbReference type="Proteomes" id="UP000654345"/>
    </source>
</evidence>
<organism evidence="1 2">
    <name type="scientific">Ktedonobacter robiniae</name>
    <dbReference type="NCBI Taxonomy" id="2778365"/>
    <lineage>
        <taxon>Bacteria</taxon>
        <taxon>Bacillati</taxon>
        <taxon>Chloroflexota</taxon>
        <taxon>Ktedonobacteria</taxon>
        <taxon>Ktedonobacterales</taxon>
        <taxon>Ktedonobacteraceae</taxon>
        <taxon>Ktedonobacter</taxon>
    </lineage>
</organism>
<comment type="caution">
    <text evidence="1">The sequence shown here is derived from an EMBL/GenBank/DDBJ whole genome shotgun (WGS) entry which is preliminary data.</text>
</comment>
<proteinExistence type="predicted"/>
<gene>
    <name evidence="1" type="ORF">KSB_92150</name>
</gene>
<protein>
    <submittedName>
        <fullName evidence="1">Uncharacterized protein</fullName>
    </submittedName>
</protein>
<reference evidence="1 2" key="1">
    <citation type="journal article" date="2021" name="Int. J. Syst. Evol. Microbiol.">
        <title>Reticulibacter mediterranei gen. nov., sp. nov., within the new family Reticulibacteraceae fam. nov., and Ktedonospora formicarum gen. nov., sp. nov., Ktedonobacter robiniae sp. nov., Dictyobacter formicarum sp. nov. and Dictyobacter arantiisoli sp. nov., belonging to the class Ktedonobacteria.</title>
        <authorList>
            <person name="Yabe S."/>
            <person name="Zheng Y."/>
            <person name="Wang C.M."/>
            <person name="Sakai Y."/>
            <person name="Abe K."/>
            <person name="Yokota A."/>
            <person name="Donadio S."/>
            <person name="Cavaletti L."/>
            <person name="Monciardini P."/>
        </authorList>
    </citation>
    <scope>NUCLEOTIDE SEQUENCE [LARGE SCALE GENOMIC DNA]</scope>
    <source>
        <strain evidence="1 2">SOSP1-30</strain>
    </source>
</reference>
<dbReference type="Proteomes" id="UP000654345">
    <property type="component" value="Unassembled WGS sequence"/>
</dbReference>
<name>A0ABQ3V7Y2_9CHLR</name>
<accession>A0ABQ3V7Y2</accession>